<dbReference type="SUPFAM" id="SSF57716">
    <property type="entry name" value="Glucocorticoid receptor-like (DNA-binding domain)"/>
    <property type="match status" value="1"/>
</dbReference>
<evidence type="ECO:0000256" key="3">
    <source>
        <dbReference type="ARBA" id="ARBA00022771"/>
    </source>
</evidence>
<dbReference type="InterPro" id="IPR039355">
    <property type="entry name" value="Transcription_factor_GATA"/>
</dbReference>
<dbReference type="PROSITE" id="PS50114">
    <property type="entry name" value="GATA_ZN_FINGER_2"/>
    <property type="match status" value="1"/>
</dbReference>
<evidence type="ECO:0000313" key="9">
    <source>
        <dbReference type="Proteomes" id="UP000193920"/>
    </source>
</evidence>
<comment type="caution">
    <text evidence="8">The sequence shown here is derived from an EMBL/GenBank/DDBJ whole genome shotgun (WGS) entry which is preliminary data.</text>
</comment>
<dbReference type="EMBL" id="MCOG01000070">
    <property type="protein sequence ID" value="ORY57381.1"/>
    <property type="molecule type" value="Genomic_DNA"/>
</dbReference>
<evidence type="ECO:0000256" key="6">
    <source>
        <dbReference type="PROSITE-ProRule" id="PRU00094"/>
    </source>
</evidence>
<accession>A0A1Y2DDN5</accession>
<name>A0A1Y2DDN5_9FUNG</name>
<feature type="non-terminal residue" evidence="8">
    <location>
        <position position="53"/>
    </location>
</feature>
<evidence type="ECO:0000313" key="8">
    <source>
        <dbReference type="EMBL" id="ORY57381.1"/>
    </source>
</evidence>
<evidence type="ECO:0000259" key="7">
    <source>
        <dbReference type="PROSITE" id="PS50114"/>
    </source>
</evidence>
<dbReference type="CDD" id="cd00202">
    <property type="entry name" value="ZnF_GATA"/>
    <property type="match status" value="1"/>
</dbReference>
<dbReference type="GO" id="GO:0000978">
    <property type="term" value="F:RNA polymerase II cis-regulatory region sequence-specific DNA binding"/>
    <property type="evidence" value="ECO:0007669"/>
    <property type="project" value="TreeGrafter"/>
</dbReference>
<keyword evidence="9" id="KW-1185">Reference proteome</keyword>
<dbReference type="SMART" id="SM00401">
    <property type="entry name" value="ZnF_GATA"/>
    <property type="match status" value="1"/>
</dbReference>
<feature type="domain" description="GATA-type" evidence="7">
    <location>
        <begin position="1"/>
        <end position="53"/>
    </location>
</feature>
<proteinExistence type="predicted"/>
<dbReference type="AlphaFoldDB" id="A0A1Y2DDN5"/>
<dbReference type="Proteomes" id="UP000193920">
    <property type="component" value="Unassembled WGS sequence"/>
</dbReference>
<dbReference type="GO" id="GO:0045944">
    <property type="term" value="P:positive regulation of transcription by RNA polymerase II"/>
    <property type="evidence" value="ECO:0007669"/>
    <property type="project" value="TreeGrafter"/>
</dbReference>
<evidence type="ECO:0000256" key="1">
    <source>
        <dbReference type="ARBA" id="ARBA00004123"/>
    </source>
</evidence>
<dbReference type="PANTHER" id="PTHR10071">
    <property type="entry name" value="TRANSCRIPTION FACTOR GATA FAMILY MEMBER"/>
    <property type="match status" value="1"/>
</dbReference>
<protein>
    <submittedName>
        <fullName evidence="8">GATA-domain-containing protein</fullName>
    </submittedName>
</protein>
<dbReference type="GO" id="GO:0005634">
    <property type="term" value="C:nucleus"/>
    <property type="evidence" value="ECO:0007669"/>
    <property type="project" value="UniProtKB-SubCell"/>
</dbReference>
<dbReference type="GO" id="GO:0000122">
    <property type="term" value="P:negative regulation of transcription by RNA polymerase II"/>
    <property type="evidence" value="ECO:0007669"/>
    <property type="project" value="TreeGrafter"/>
</dbReference>
<dbReference type="STRING" id="1754190.A0A1Y2DDN5"/>
<dbReference type="Pfam" id="PF00320">
    <property type="entry name" value="GATA"/>
    <property type="match status" value="1"/>
</dbReference>
<feature type="non-terminal residue" evidence="8">
    <location>
        <position position="1"/>
    </location>
</feature>
<organism evidence="8 9">
    <name type="scientific">Neocallimastix californiae</name>
    <dbReference type="NCBI Taxonomy" id="1754190"/>
    <lineage>
        <taxon>Eukaryota</taxon>
        <taxon>Fungi</taxon>
        <taxon>Fungi incertae sedis</taxon>
        <taxon>Chytridiomycota</taxon>
        <taxon>Chytridiomycota incertae sedis</taxon>
        <taxon>Neocallimastigomycetes</taxon>
        <taxon>Neocallimastigales</taxon>
        <taxon>Neocallimastigaceae</taxon>
        <taxon>Neocallimastix</taxon>
    </lineage>
</organism>
<sequence>ITCYNCHTDTTPLWRRTPDRLHSLCNACGLYYKQYKTHRPLNLQHKTPKNAKK</sequence>
<dbReference type="InterPro" id="IPR013088">
    <property type="entry name" value="Znf_NHR/GATA"/>
</dbReference>
<dbReference type="GO" id="GO:0000981">
    <property type="term" value="F:DNA-binding transcription factor activity, RNA polymerase II-specific"/>
    <property type="evidence" value="ECO:0007669"/>
    <property type="project" value="TreeGrafter"/>
</dbReference>
<evidence type="ECO:0000256" key="2">
    <source>
        <dbReference type="ARBA" id="ARBA00022723"/>
    </source>
</evidence>
<reference evidence="8 9" key="1">
    <citation type="submission" date="2016-08" db="EMBL/GenBank/DDBJ databases">
        <title>A Parts List for Fungal Cellulosomes Revealed by Comparative Genomics.</title>
        <authorList>
            <consortium name="DOE Joint Genome Institute"/>
            <person name="Haitjema C.H."/>
            <person name="Gilmore S.P."/>
            <person name="Henske J.K."/>
            <person name="Solomon K.V."/>
            <person name="De Groot R."/>
            <person name="Kuo A."/>
            <person name="Mondo S.J."/>
            <person name="Salamov A.A."/>
            <person name="Labutti K."/>
            <person name="Zhao Z."/>
            <person name="Chiniquy J."/>
            <person name="Barry K."/>
            <person name="Brewer H.M."/>
            <person name="Purvine S.O."/>
            <person name="Wright A.T."/>
            <person name="Boxma B."/>
            <person name="Van Alen T."/>
            <person name="Hackstein J.H."/>
            <person name="Baker S.E."/>
            <person name="Grigoriev I.V."/>
            <person name="O'Malley M.A."/>
        </authorList>
    </citation>
    <scope>NUCLEOTIDE SEQUENCE [LARGE SCALE GENOMIC DNA]</scope>
    <source>
        <strain evidence="8 9">G1</strain>
    </source>
</reference>
<dbReference type="GO" id="GO:0008270">
    <property type="term" value="F:zinc ion binding"/>
    <property type="evidence" value="ECO:0007669"/>
    <property type="project" value="UniProtKB-KW"/>
</dbReference>
<keyword evidence="3 6" id="KW-0863">Zinc-finger</keyword>
<comment type="subcellular location">
    <subcellularLocation>
        <location evidence="1">Nucleus</location>
    </subcellularLocation>
</comment>
<dbReference type="InterPro" id="IPR000679">
    <property type="entry name" value="Znf_GATA"/>
</dbReference>
<evidence type="ECO:0000256" key="4">
    <source>
        <dbReference type="ARBA" id="ARBA00022833"/>
    </source>
</evidence>
<dbReference type="PANTHER" id="PTHR10071:SF281">
    <property type="entry name" value="BOX A-BINDING FACTOR-RELATED"/>
    <property type="match status" value="1"/>
</dbReference>
<keyword evidence="5" id="KW-0539">Nucleus</keyword>
<gene>
    <name evidence="8" type="ORF">LY90DRAFT_362784</name>
</gene>
<evidence type="ECO:0000256" key="5">
    <source>
        <dbReference type="ARBA" id="ARBA00023242"/>
    </source>
</evidence>
<dbReference type="OrthoDB" id="515401at2759"/>
<keyword evidence="4" id="KW-0862">Zinc</keyword>
<dbReference type="Gene3D" id="3.30.50.10">
    <property type="entry name" value="Erythroid Transcription Factor GATA-1, subunit A"/>
    <property type="match status" value="1"/>
</dbReference>
<keyword evidence="2" id="KW-0479">Metal-binding</keyword>